<evidence type="ECO:0000313" key="3">
    <source>
        <dbReference type="Proteomes" id="UP000236500"/>
    </source>
</evidence>
<gene>
    <name evidence="2" type="ORF">BMT55_02020</name>
</gene>
<reference evidence="2 3" key="1">
    <citation type="submission" date="2016-11" db="EMBL/GenBank/DDBJ databases">
        <title>Whole Genome Sequence of Listeria newyorkensis.</title>
        <authorList>
            <person name="Frink S."/>
            <person name="Morales C."/>
            <person name="Kiang D."/>
        </authorList>
    </citation>
    <scope>NUCLEOTIDE SEQUENCE [LARGE SCALE GENOMIC DNA]</scope>
    <source>
        <strain evidence="2 3">F1604011-044</strain>
    </source>
</reference>
<sequence length="204" mass="24199">MKKNPDATMSHILENASDKPIAKQTFLRIIEAYAIEVQETRKVDERVIQQMSAHMEKYPYKTQQEIADDFHLSVSYVGRLIRKHSLPYQRKRKKKGLLEARELALCLAKHTEWTHQEIAAHLQVSRETVMKYIKQYHLLYLPKNKKEKKKIYRDALHAFVVAHPDLSILKVAKHFGVSEATMKKRMEKHHIPYRKPRKNGYRFL</sequence>
<organism evidence="2 3">
    <name type="scientific">Listeria newyorkensis</name>
    <dbReference type="NCBI Taxonomy" id="1497681"/>
    <lineage>
        <taxon>Bacteria</taxon>
        <taxon>Bacillati</taxon>
        <taxon>Bacillota</taxon>
        <taxon>Bacilli</taxon>
        <taxon>Bacillales</taxon>
        <taxon>Listeriaceae</taxon>
        <taxon>Listeria</taxon>
    </lineage>
</organism>
<comment type="caution">
    <text evidence="2">The sequence shown here is derived from an EMBL/GenBank/DDBJ whole genome shotgun (WGS) entry which is preliminary data.</text>
</comment>
<feature type="domain" description="Transposase Synechocystis PCC 6803" evidence="1">
    <location>
        <begin position="119"/>
        <end position="195"/>
    </location>
</feature>
<keyword evidence="3" id="KW-1185">Reference proteome</keyword>
<accession>A0ABX4XRJ8</accession>
<dbReference type="Proteomes" id="UP000236500">
    <property type="component" value="Unassembled WGS sequence"/>
</dbReference>
<dbReference type="RefSeq" id="WP_036130046.1">
    <property type="nucleotide sequence ID" value="NZ_BJEY01000021.1"/>
</dbReference>
<protein>
    <recommendedName>
        <fullName evidence="1">Transposase Synechocystis PCC 6803 domain-containing protein</fullName>
    </recommendedName>
</protein>
<name>A0ABX4XRJ8_9LIST</name>
<evidence type="ECO:0000313" key="2">
    <source>
        <dbReference type="EMBL" id="PNP94288.1"/>
    </source>
</evidence>
<dbReference type="Pfam" id="PF01710">
    <property type="entry name" value="HTH_Tnp_IS630"/>
    <property type="match status" value="1"/>
</dbReference>
<dbReference type="InterPro" id="IPR002622">
    <property type="entry name" value="Transposase_14"/>
</dbReference>
<evidence type="ECO:0000259" key="1">
    <source>
        <dbReference type="Pfam" id="PF01710"/>
    </source>
</evidence>
<dbReference type="EMBL" id="MPDH01000002">
    <property type="protein sequence ID" value="PNP94288.1"/>
    <property type="molecule type" value="Genomic_DNA"/>
</dbReference>
<proteinExistence type="predicted"/>